<dbReference type="InterPro" id="IPR017853">
    <property type="entry name" value="GH"/>
</dbReference>
<evidence type="ECO:0000256" key="2">
    <source>
        <dbReference type="ARBA" id="ARBA00011738"/>
    </source>
</evidence>
<gene>
    <name evidence="11" type="ORF">CAPTEDRAFT_98427</name>
</gene>
<dbReference type="EC" id="3.2.1.21" evidence="3"/>
<keyword evidence="4 9" id="KW-0378">Hydrolase</keyword>
<evidence type="ECO:0000313" key="11">
    <source>
        <dbReference type="EMBL" id="ELU13710.1"/>
    </source>
</evidence>
<dbReference type="InterPro" id="IPR018120">
    <property type="entry name" value="Glyco_hydro_1_AS"/>
</dbReference>
<reference evidence="11 13" key="2">
    <citation type="journal article" date="2013" name="Nature">
        <title>Insights into bilaterian evolution from three spiralian genomes.</title>
        <authorList>
            <person name="Simakov O."/>
            <person name="Marletaz F."/>
            <person name="Cho S.J."/>
            <person name="Edsinger-Gonzales E."/>
            <person name="Havlak P."/>
            <person name="Hellsten U."/>
            <person name="Kuo D.H."/>
            <person name="Larsson T."/>
            <person name="Lv J."/>
            <person name="Arendt D."/>
            <person name="Savage R."/>
            <person name="Osoegawa K."/>
            <person name="de Jong P."/>
            <person name="Grimwood J."/>
            <person name="Chapman J.A."/>
            <person name="Shapiro H."/>
            <person name="Aerts A."/>
            <person name="Otillar R.P."/>
            <person name="Terry A.Y."/>
            <person name="Boore J.L."/>
            <person name="Grigoriev I.V."/>
            <person name="Lindberg D.R."/>
            <person name="Seaver E.C."/>
            <person name="Weisblat D.A."/>
            <person name="Putnam N.H."/>
            <person name="Rokhsar D.S."/>
        </authorList>
    </citation>
    <scope>NUCLEOTIDE SEQUENCE</scope>
    <source>
        <strain evidence="11 13">I ESC-2004</strain>
    </source>
</reference>
<dbReference type="InterPro" id="IPR033132">
    <property type="entry name" value="GH_1_N_CS"/>
</dbReference>
<evidence type="ECO:0000256" key="10">
    <source>
        <dbReference type="SAM" id="SignalP"/>
    </source>
</evidence>
<evidence type="ECO:0000256" key="6">
    <source>
        <dbReference type="ARBA" id="ARBA00023295"/>
    </source>
</evidence>
<dbReference type="FunCoup" id="R7VDH0">
    <property type="interactions" value="4"/>
</dbReference>
<dbReference type="STRING" id="283909.R7VDH0"/>
<dbReference type="SUPFAM" id="SSF51445">
    <property type="entry name" value="(Trans)glycosidases"/>
    <property type="match status" value="1"/>
</dbReference>
<evidence type="ECO:0000256" key="7">
    <source>
        <dbReference type="PROSITE-ProRule" id="PRU10055"/>
    </source>
</evidence>
<keyword evidence="13" id="KW-1185">Reference proteome</keyword>
<name>R7VDH0_CAPTE</name>
<evidence type="ECO:0000256" key="5">
    <source>
        <dbReference type="ARBA" id="ARBA00023180"/>
    </source>
</evidence>
<dbReference type="EnsemblMetazoa" id="CapteT98427">
    <property type="protein sequence ID" value="CapteP98427"/>
    <property type="gene ID" value="CapteG98427"/>
</dbReference>
<reference evidence="12" key="3">
    <citation type="submission" date="2015-06" db="UniProtKB">
        <authorList>
            <consortium name="EnsemblMetazoa"/>
        </authorList>
    </citation>
    <scope>IDENTIFICATION</scope>
</reference>
<dbReference type="EMBL" id="KB295062">
    <property type="protein sequence ID" value="ELU13710.1"/>
    <property type="molecule type" value="Genomic_DNA"/>
</dbReference>
<feature type="chain" id="PRO_5008788960" description="beta-glucosidase" evidence="10">
    <location>
        <begin position="18"/>
        <end position="520"/>
    </location>
</feature>
<dbReference type="PANTHER" id="PTHR10353">
    <property type="entry name" value="GLYCOSYL HYDROLASE"/>
    <property type="match status" value="1"/>
</dbReference>
<dbReference type="EMBL" id="AMQN01000741">
    <property type="status" value="NOT_ANNOTATED_CDS"/>
    <property type="molecule type" value="Genomic_DNA"/>
</dbReference>
<dbReference type="Proteomes" id="UP000014760">
    <property type="component" value="Unassembled WGS sequence"/>
</dbReference>
<dbReference type="InterPro" id="IPR001360">
    <property type="entry name" value="Glyco_hydro_1"/>
</dbReference>
<dbReference type="PROSITE" id="PS00653">
    <property type="entry name" value="GLYCOSYL_HYDROL_F1_2"/>
    <property type="match status" value="1"/>
</dbReference>
<evidence type="ECO:0000256" key="4">
    <source>
        <dbReference type="ARBA" id="ARBA00022801"/>
    </source>
</evidence>
<dbReference type="FunFam" id="3.20.20.80:FF:000013">
    <property type="entry name" value="lactase-phlorizin hydrolase"/>
    <property type="match status" value="1"/>
</dbReference>
<dbReference type="GO" id="GO:0005975">
    <property type="term" value="P:carbohydrate metabolic process"/>
    <property type="evidence" value="ECO:0007669"/>
    <property type="project" value="InterPro"/>
</dbReference>
<dbReference type="PRINTS" id="PR00131">
    <property type="entry name" value="GLHYDRLASE1"/>
</dbReference>
<feature type="active site" description="Nucleophile" evidence="7">
    <location>
        <position position="392"/>
    </location>
</feature>
<dbReference type="Pfam" id="PF00232">
    <property type="entry name" value="Glyco_hydro_1"/>
    <property type="match status" value="1"/>
</dbReference>
<feature type="signal peptide" evidence="10">
    <location>
        <begin position="1"/>
        <end position="17"/>
    </location>
</feature>
<dbReference type="OMA" id="VWLKVYP"/>
<keyword evidence="5" id="KW-0325">Glycoprotein</keyword>
<keyword evidence="6 9" id="KW-0326">Glycosidase</keyword>
<comment type="subunit">
    <text evidence="2">Homodimer.</text>
</comment>
<evidence type="ECO:0000256" key="8">
    <source>
        <dbReference type="RuleBase" id="RU003690"/>
    </source>
</evidence>
<comment type="similarity">
    <text evidence="1 8">Belongs to the glycosyl hydrolase 1 family.</text>
</comment>
<organism evidence="11">
    <name type="scientific">Capitella teleta</name>
    <name type="common">Polychaete worm</name>
    <dbReference type="NCBI Taxonomy" id="283909"/>
    <lineage>
        <taxon>Eukaryota</taxon>
        <taxon>Metazoa</taxon>
        <taxon>Spiralia</taxon>
        <taxon>Lophotrochozoa</taxon>
        <taxon>Annelida</taxon>
        <taxon>Polychaeta</taxon>
        <taxon>Sedentaria</taxon>
        <taxon>Scolecida</taxon>
        <taxon>Capitellidae</taxon>
        <taxon>Capitella</taxon>
    </lineage>
</organism>
<evidence type="ECO:0000256" key="3">
    <source>
        <dbReference type="ARBA" id="ARBA00012744"/>
    </source>
</evidence>
<proteinExistence type="inferred from homology"/>
<reference evidence="13" key="1">
    <citation type="submission" date="2012-12" db="EMBL/GenBank/DDBJ databases">
        <authorList>
            <person name="Hellsten U."/>
            <person name="Grimwood J."/>
            <person name="Chapman J.A."/>
            <person name="Shapiro H."/>
            <person name="Aerts A."/>
            <person name="Otillar R.P."/>
            <person name="Terry A.Y."/>
            <person name="Boore J.L."/>
            <person name="Simakov O."/>
            <person name="Marletaz F."/>
            <person name="Cho S.-J."/>
            <person name="Edsinger-Gonzales E."/>
            <person name="Havlak P."/>
            <person name="Kuo D.-H."/>
            <person name="Larsson T."/>
            <person name="Lv J."/>
            <person name="Arendt D."/>
            <person name="Savage R."/>
            <person name="Osoegawa K."/>
            <person name="de Jong P."/>
            <person name="Lindberg D.R."/>
            <person name="Seaver E.C."/>
            <person name="Weisblat D.A."/>
            <person name="Putnam N.H."/>
            <person name="Grigoriev I.V."/>
            <person name="Rokhsar D.S."/>
        </authorList>
    </citation>
    <scope>NUCLEOTIDE SEQUENCE</scope>
    <source>
        <strain evidence="13">I ESC-2004</strain>
    </source>
</reference>
<evidence type="ECO:0000256" key="9">
    <source>
        <dbReference type="RuleBase" id="RU004468"/>
    </source>
</evidence>
<sequence>MRFLSLILACAAVATRADFLYDTFPDYFQWGVATASYQIEGAWNVDGKGDSIWDTYTHAGGNVVKNETGDIACDSYNKYEDDVQLLQDLGVNFYRFSLSWARLLPTGRVDQPNQAGIDYYNSLIDALLAAGVEPMVTLYHWDLPQELDDQGGWENEDMVQIFNEYAVFAFELFGDRVKSWITFNEPYVFITMGYGQGAHAPGLQSPGEKVYTVAHVVLKAHAEAWHSYNELFRPTQDGVIGITLDSEWKEPYSDDPEDIEAAERAIQFCLGWFANPIFGSGGYPTVMKEKILEKSLEQGYEESRLPEFTEEEENRIHGTSDFFGLNHYTTSLVQNADRPSLVPSYLNDRDIITRVNSTWDRSEWIFVVPWGLRSLLNWISDSYGNPNVIITENGMSDSNATLEDAHRVNYFRLYTNNVLKAIKLDGCDVRSYTAWTLMDNFEWAFAYDVRFGLHHVDFEDPERPRTPKASAEFIRQLVADNGFPEPEAVIPEVLEPEIENGDPEIVAIPEPIRAKFRQKH</sequence>
<protein>
    <recommendedName>
        <fullName evidence="3">beta-glucosidase</fullName>
        <ecNumber evidence="3">3.2.1.21</ecNumber>
    </recommendedName>
</protein>
<evidence type="ECO:0000313" key="13">
    <source>
        <dbReference type="Proteomes" id="UP000014760"/>
    </source>
</evidence>
<keyword evidence="10" id="KW-0732">Signal</keyword>
<dbReference type="PANTHER" id="PTHR10353:SF36">
    <property type="entry name" value="LP05116P"/>
    <property type="match status" value="1"/>
</dbReference>
<accession>R7VDH0</accession>
<dbReference type="AlphaFoldDB" id="R7VDH0"/>
<dbReference type="HOGENOM" id="CLU_001859_1_3_1"/>
<dbReference type="GO" id="GO:0008422">
    <property type="term" value="F:beta-glucosidase activity"/>
    <property type="evidence" value="ECO:0007669"/>
    <property type="project" value="TreeGrafter"/>
</dbReference>
<dbReference type="PROSITE" id="PS00572">
    <property type="entry name" value="GLYCOSYL_HYDROL_F1_1"/>
    <property type="match status" value="1"/>
</dbReference>
<evidence type="ECO:0000256" key="1">
    <source>
        <dbReference type="ARBA" id="ARBA00010838"/>
    </source>
</evidence>
<evidence type="ECO:0000313" key="12">
    <source>
        <dbReference type="EnsemblMetazoa" id="CapteP98427"/>
    </source>
</evidence>
<dbReference type="OrthoDB" id="65569at2759"/>
<dbReference type="Gene3D" id="3.20.20.80">
    <property type="entry name" value="Glycosidases"/>
    <property type="match status" value="1"/>
</dbReference>